<reference evidence="2 3" key="1">
    <citation type="submission" date="2019-03" db="EMBL/GenBank/DDBJ databases">
        <title>Genomic Encyclopedia of Type Strains, Phase IV (KMG-IV): sequencing the most valuable type-strain genomes for metagenomic binning, comparative biology and taxonomic classification.</title>
        <authorList>
            <person name="Goeker M."/>
        </authorList>
    </citation>
    <scope>NUCLEOTIDE SEQUENCE [LARGE SCALE GENOMIC DNA]</scope>
    <source>
        <strain evidence="2 3">DSM 19345</strain>
    </source>
</reference>
<dbReference type="InterPro" id="IPR045079">
    <property type="entry name" value="Oxoprolinase-like"/>
</dbReference>
<proteinExistence type="predicted"/>
<dbReference type="GO" id="GO:0017168">
    <property type="term" value="F:5-oxoprolinase (ATP-hydrolyzing) activity"/>
    <property type="evidence" value="ECO:0007669"/>
    <property type="project" value="TreeGrafter"/>
</dbReference>
<dbReference type="GO" id="GO:0006749">
    <property type="term" value="P:glutathione metabolic process"/>
    <property type="evidence" value="ECO:0007669"/>
    <property type="project" value="TreeGrafter"/>
</dbReference>
<dbReference type="PANTHER" id="PTHR11365">
    <property type="entry name" value="5-OXOPROLINASE RELATED"/>
    <property type="match status" value="1"/>
</dbReference>
<evidence type="ECO:0000313" key="2">
    <source>
        <dbReference type="EMBL" id="TCT08430.1"/>
    </source>
</evidence>
<accession>A0A4R3M568</accession>
<feature type="domain" description="Hydantoinase B/oxoprolinase" evidence="1">
    <location>
        <begin position="2"/>
        <end position="535"/>
    </location>
</feature>
<dbReference type="Pfam" id="PF02538">
    <property type="entry name" value="Hydantoinase_B"/>
    <property type="match status" value="1"/>
</dbReference>
<dbReference type="RefSeq" id="WP_132807353.1">
    <property type="nucleotide sequence ID" value="NZ_SMAK01000009.1"/>
</dbReference>
<keyword evidence="3" id="KW-1185">Reference proteome</keyword>
<comment type="caution">
    <text evidence="2">The sequence shown here is derived from an EMBL/GenBank/DDBJ whole genome shotgun (WGS) entry which is preliminary data.</text>
</comment>
<evidence type="ECO:0000259" key="1">
    <source>
        <dbReference type="Pfam" id="PF02538"/>
    </source>
</evidence>
<evidence type="ECO:0000313" key="3">
    <source>
        <dbReference type="Proteomes" id="UP000295678"/>
    </source>
</evidence>
<dbReference type="Proteomes" id="UP000295678">
    <property type="component" value="Unassembled WGS sequence"/>
</dbReference>
<sequence>MDRVTFEIIRSGLYAIAREMKVAMMRTAGSPIIHSGGDASAAIFDAKMQLVAQGNDIPTMMGSAVISTKASVEAIGVENLKPGDVIISNDVYLGGGNHQPDVQLTRPVFFEGEIIAYTMTRGHWVDIGGTAPGSFTAVTWDIHAEGIRIPPVLLYRNDEPVEDLFRLIVQNTRDVDNRMLDINAQYAGTYVGDQRIVELAAKFGAKALADAMAETLDYSERLMRAEIEKIPDGVYEGSDFIEPVQAPNWPTDLIPVKVKITVDGDRMLFDYTGTAKQVRGGINCPFSVTCNSTWFTVKAITDHLIPINQGCYRPIEIVCPEGTLLNCTYPASVVSGVTETSPRIIDMLLRTLSAAVPDRVVGQSNDAACSGIFSGADPDQARCRSLRRKHVQHIDPHGGGYGARPMRDGVNAIRVLVGNAGITSVEQIENLTPLTVESWHLVPDSGGAGRWRGGLTSERRYRVGFEEATLTVMAERGLVAPKGLFGGLDGALFKASVTRPDGRREEVPSKGAYVVVNAGDRVEIRPAGGGGYGDPTDREPERVLADVRDGYVSRASAEQLYGVVIDEATWRVDEAATAARRRAIAATRQAMAPA</sequence>
<name>A0A4R3M568_9HYPH</name>
<protein>
    <submittedName>
        <fullName evidence="2">N-methylhydantoinase B</fullName>
    </submittedName>
</protein>
<dbReference type="PANTHER" id="PTHR11365:SF23">
    <property type="entry name" value="HYPOTHETICAL 5-OXOPROLINASE (EUROFUNG)-RELATED"/>
    <property type="match status" value="1"/>
</dbReference>
<dbReference type="AlphaFoldDB" id="A0A4R3M568"/>
<dbReference type="InterPro" id="IPR003692">
    <property type="entry name" value="Hydantoinase_B"/>
</dbReference>
<dbReference type="EMBL" id="SMAK01000009">
    <property type="protein sequence ID" value="TCT08430.1"/>
    <property type="molecule type" value="Genomic_DNA"/>
</dbReference>
<dbReference type="OrthoDB" id="9761586at2"/>
<organism evidence="2 3">
    <name type="scientific">Tepidamorphus gemmatus</name>
    <dbReference type="NCBI Taxonomy" id="747076"/>
    <lineage>
        <taxon>Bacteria</taxon>
        <taxon>Pseudomonadati</taxon>
        <taxon>Pseudomonadota</taxon>
        <taxon>Alphaproteobacteria</taxon>
        <taxon>Hyphomicrobiales</taxon>
        <taxon>Tepidamorphaceae</taxon>
        <taxon>Tepidamorphus</taxon>
    </lineage>
</organism>
<gene>
    <name evidence="2" type="ORF">EDC22_109106</name>
</gene>
<dbReference type="GO" id="GO:0005829">
    <property type="term" value="C:cytosol"/>
    <property type="evidence" value="ECO:0007669"/>
    <property type="project" value="TreeGrafter"/>
</dbReference>